<dbReference type="Pfam" id="PF12013">
    <property type="entry name" value="OrsD"/>
    <property type="match status" value="1"/>
</dbReference>
<dbReference type="GeneID" id="98157538"/>
<gene>
    <name evidence="1" type="ORF">BJX68DRAFT_251333</name>
</gene>
<protein>
    <recommendedName>
        <fullName evidence="3">C2H2-type domain-containing protein</fullName>
    </recommendedName>
</protein>
<feature type="non-terminal residue" evidence="1">
    <location>
        <position position="198"/>
    </location>
</feature>
<dbReference type="EMBL" id="JBFXLR010000146">
    <property type="protein sequence ID" value="KAL2835765.1"/>
    <property type="molecule type" value="Genomic_DNA"/>
</dbReference>
<reference evidence="1 2" key="1">
    <citation type="submission" date="2024-07" db="EMBL/GenBank/DDBJ databases">
        <title>Section-level genome sequencing and comparative genomics of Aspergillus sections Usti and Cavernicolus.</title>
        <authorList>
            <consortium name="Lawrence Berkeley National Laboratory"/>
            <person name="Nybo J.L."/>
            <person name="Vesth T.C."/>
            <person name="Theobald S."/>
            <person name="Frisvad J.C."/>
            <person name="Larsen T.O."/>
            <person name="Kjaerboelling I."/>
            <person name="Rothschild-Mancinelli K."/>
            <person name="Lyhne E.K."/>
            <person name="Kogle M.E."/>
            <person name="Barry K."/>
            <person name="Clum A."/>
            <person name="Na H."/>
            <person name="Ledsgaard L."/>
            <person name="Lin J."/>
            <person name="Lipzen A."/>
            <person name="Kuo A."/>
            <person name="Riley R."/>
            <person name="Mondo S."/>
            <person name="LaButti K."/>
            <person name="Haridas S."/>
            <person name="Pangalinan J."/>
            <person name="Salamov A.A."/>
            <person name="Simmons B.A."/>
            <person name="Magnuson J.K."/>
            <person name="Chen J."/>
            <person name="Drula E."/>
            <person name="Henrissat B."/>
            <person name="Wiebenga A."/>
            <person name="Lubbers R.J."/>
            <person name="Gomes A.C."/>
            <person name="Macurrencykelacurrency M.R."/>
            <person name="Stajich J."/>
            <person name="Grigoriev I.V."/>
            <person name="Mortensen U.H."/>
            <person name="De vries R.P."/>
            <person name="Baker S.E."/>
            <person name="Andersen M.R."/>
        </authorList>
    </citation>
    <scope>NUCLEOTIDE SEQUENCE [LARGE SCALE GENOMIC DNA]</scope>
    <source>
        <strain evidence="1 2">CBS 756.74</strain>
    </source>
</reference>
<evidence type="ECO:0000313" key="2">
    <source>
        <dbReference type="Proteomes" id="UP001610444"/>
    </source>
</evidence>
<name>A0ABR4J6S7_9EURO</name>
<dbReference type="RefSeq" id="XP_070891843.1">
    <property type="nucleotide sequence ID" value="XM_071042374.1"/>
</dbReference>
<accession>A0ABR4J6S7</accession>
<comment type="caution">
    <text evidence="1">The sequence shown here is derived from an EMBL/GenBank/DDBJ whole genome shotgun (WGS) entry which is preliminary data.</text>
</comment>
<sequence length="198" mass="23028">MENQLFEKVPSLQVIICRQCKHGVRPAEVERHLKRKHRFSHQQATQVSQAVRQWEGIQQDSQAIQIPWVLDCPLPVLPCHANGLLCQRDYPQCQYVACHMDAMRKHWRTTHQWCQQSRRGRVGQREQARGKAELARSYTRVAWQQVFPTRKGSHYIHIQYPDGRQSPPPPAEQAQQAVDAMVIAWERARAQAAERATI</sequence>
<proteinExistence type="predicted"/>
<keyword evidence="2" id="KW-1185">Reference proteome</keyword>
<dbReference type="Proteomes" id="UP001610444">
    <property type="component" value="Unassembled WGS sequence"/>
</dbReference>
<dbReference type="InterPro" id="IPR022698">
    <property type="entry name" value="OrsD"/>
</dbReference>
<evidence type="ECO:0008006" key="3">
    <source>
        <dbReference type="Google" id="ProtNLM"/>
    </source>
</evidence>
<evidence type="ECO:0000313" key="1">
    <source>
        <dbReference type="EMBL" id="KAL2835765.1"/>
    </source>
</evidence>
<organism evidence="1 2">
    <name type="scientific">Aspergillus pseudodeflectus</name>
    <dbReference type="NCBI Taxonomy" id="176178"/>
    <lineage>
        <taxon>Eukaryota</taxon>
        <taxon>Fungi</taxon>
        <taxon>Dikarya</taxon>
        <taxon>Ascomycota</taxon>
        <taxon>Pezizomycotina</taxon>
        <taxon>Eurotiomycetes</taxon>
        <taxon>Eurotiomycetidae</taxon>
        <taxon>Eurotiales</taxon>
        <taxon>Aspergillaceae</taxon>
        <taxon>Aspergillus</taxon>
        <taxon>Aspergillus subgen. Nidulantes</taxon>
    </lineage>
</organism>